<evidence type="ECO:0000256" key="9">
    <source>
        <dbReference type="SAM" id="MobiDB-lite"/>
    </source>
</evidence>
<dbReference type="GO" id="GO:0016579">
    <property type="term" value="P:protein deubiquitination"/>
    <property type="evidence" value="ECO:0007669"/>
    <property type="project" value="TreeGrafter"/>
</dbReference>
<keyword evidence="4 7" id="KW-0833">Ubl conjugation pathway</keyword>
<evidence type="ECO:0000256" key="1">
    <source>
        <dbReference type="ARBA" id="ARBA00000707"/>
    </source>
</evidence>
<dbReference type="PROSITE" id="PS52048">
    <property type="entry name" value="UCH_DOMAIN"/>
    <property type="match status" value="1"/>
</dbReference>
<keyword evidence="6 7" id="KW-0788">Thiol protease</keyword>
<dbReference type="PANTHER" id="PTHR10589">
    <property type="entry name" value="UBIQUITIN CARBOXYL-TERMINAL HYDROLASE"/>
    <property type="match status" value="1"/>
</dbReference>
<keyword evidence="3 7" id="KW-0645">Protease</keyword>
<feature type="active site" description="Proton donor" evidence="7">
    <location>
        <position position="388"/>
    </location>
</feature>
<dbReference type="Proteomes" id="UP000224854">
    <property type="component" value="Unassembled WGS sequence"/>
</dbReference>
<gene>
    <name evidence="11" type="ORF">CDD82_1167</name>
</gene>
<evidence type="ECO:0000256" key="7">
    <source>
        <dbReference type="PROSITE-ProRule" id="PRU01393"/>
    </source>
</evidence>
<dbReference type="PANTHER" id="PTHR10589:SF16">
    <property type="entry name" value="UBIQUITIN CARBOXYL-TERMINAL HYDROLASE ISOZYME L5"/>
    <property type="match status" value="1"/>
</dbReference>
<protein>
    <recommendedName>
        <fullName evidence="8">Ubiquitin carboxyl-terminal hydrolase</fullName>
        <ecNumber evidence="8">3.4.19.12</ecNumber>
    </recommendedName>
</protein>
<feature type="compositionally biased region" description="Polar residues" evidence="9">
    <location>
        <begin position="104"/>
        <end position="120"/>
    </location>
</feature>
<sequence>MAASRPPSPHPSCSSALTAMARKSRLSQAAHVSAASDAPHLSDDALDHIAQHLAASFSDKIVHDIVDRVAAKLADEIGPTIVAKLDQALSHVVDQRSAKQCTCSAQATTPRQAPSASNALDPQDLPVSPLPSTLDSINKVEPCRKRKRTTPDDNNATTDNVLDLPNDALLEALKPLTASHVEEWDGWVEVESEPAFFNSILQRLGVGQAVIKELLSLEDWALAMLPQPVLGLIFLFQYAPHLDHQDHDGEHEQGASIWFANQTTNNSCASVALLNIVMNTDQVQLGPELQAFKQSTQHLSSPMRGHTIGANMFIRTAHNSFARRMDQLNADLCLASEVEENRRAQARKRSGPRKPRRKEPDVAGGSSNQVHEEQRKRHREPDVDYAYHFIAYVPARGAVWELDGMRIKPRRIGPLDSNDWTSIAGPRIQERIREYGDQENNFSLLALCRCPLLALRDTIASNLATMRLLRSQMQADESFNNLVAAEELSVQLDSPAQLDEFGLDPARVDAAHTAPSDRARLAQPTFDTEQAFAWYKSLDAATRAAMSKYRDEFLAETVQEDRVRSRQQDYTPALHCWLTKLAEKGFLEDVIKKSRP</sequence>
<proteinExistence type="inferred from homology"/>
<feature type="active site" description="Nucleophile" evidence="7">
    <location>
        <position position="268"/>
    </location>
</feature>
<feature type="region of interest" description="Disordered" evidence="9">
    <location>
        <begin position="341"/>
        <end position="379"/>
    </location>
</feature>
<evidence type="ECO:0000256" key="2">
    <source>
        <dbReference type="ARBA" id="ARBA00009326"/>
    </source>
</evidence>
<dbReference type="PROSITE" id="PS52049">
    <property type="entry name" value="ULD"/>
    <property type="match status" value="1"/>
</dbReference>
<feature type="compositionally biased region" description="Basic and acidic residues" evidence="9">
    <location>
        <begin position="370"/>
        <end position="379"/>
    </location>
</feature>
<feature type="site" description="Important for enzyme activity" evidence="7">
    <location>
        <position position="403"/>
    </location>
</feature>
<reference evidence="11 12" key="1">
    <citation type="submission" date="2017-06" db="EMBL/GenBank/DDBJ databases">
        <title>Ant-infecting Ophiocordyceps genomes reveal a high diversity of potential behavioral manipulation genes and a possible major role for enterotoxins.</title>
        <authorList>
            <person name="De Bekker C."/>
            <person name="Evans H.C."/>
            <person name="Brachmann A."/>
            <person name="Hughes D.P."/>
        </authorList>
    </citation>
    <scope>NUCLEOTIDE SEQUENCE [LARGE SCALE GENOMIC DNA]</scope>
    <source>
        <strain evidence="11 12">1348a</strain>
    </source>
</reference>
<dbReference type="EC" id="3.4.19.12" evidence="8"/>
<evidence type="ECO:0000313" key="11">
    <source>
        <dbReference type="EMBL" id="PHH81267.1"/>
    </source>
</evidence>
<evidence type="ECO:0000256" key="6">
    <source>
        <dbReference type="ARBA" id="ARBA00022807"/>
    </source>
</evidence>
<organism evidence="11 12">
    <name type="scientific">Ophiocordyceps australis</name>
    <dbReference type="NCBI Taxonomy" id="1399860"/>
    <lineage>
        <taxon>Eukaryota</taxon>
        <taxon>Fungi</taxon>
        <taxon>Dikarya</taxon>
        <taxon>Ascomycota</taxon>
        <taxon>Pezizomycotina</taxon>
        <taxon>Sordariomycetes</taxon>
        <taxon>Hypocreomycetidae</taxon>
        <taxon>Hypocreales</taxon>
        <taxon>Ophiocordycipitaceae</taxon>
        <taxon>Ophiocordyceps</taxon>
    </lineage>
</organism>
<feature type="compositionally biased region" description="Basic residues" evidence="9">
    <location>
        <begin position="344"/>
        <end position="357"/>
    </location>
</feature>
<evidence type="ECO:0000256" key="5">
    <source>
        <dbReference type="ARBA" id="ARBA00022801"/>
    </source>
</evidence>
<dbReference type="OrthoDB" id="1924260at2759"/>
<feature type="region of interest" description="Disordered" evidence="9">
    <location>
        <begin position="104"/>
        <end position="161"/>
    </location>
</feature>
<evidence type="ECO:0000313" key="12">
    <source>
        <dbReference type="Proteomes" id="UP000224854"/>
    </source>
</evidence>
<keyword evidence="5 7" id="KW-0378">Hydrolase</keyword>
<comment type="caution">
    <text evidence="11">The sequence shown here is derived from an EMBL/GenBank/DDBJ whole genome shotgun (WGS) entry which is preliminary data.</text>
</comment>
<accession>A0A2C5ZJP9</accession>
<feature type="domain" description="UCH catalytic" evidence="10">
    <location>
        <begin position="186"/>
        <end position="449"/>
    </location>
</feature>
<evidence type="ECO:0000256" key="8">
    <source>
        <dbReference type="RuleBase" id="RU361215"/>
    </source>
</evidence>
<dbReference type="GO" id="GO:0006511">
    <property type="term" value="P:ubiquitin-dependent protein catabolic process"/>
    <property type="evidence" value="ECO:0007669"/>
    <property type="project" value="UniProtKB-UniRule"/>
</dbReference>
<keyword evidence="12" id="KW-1185">Reference proteome</keyword>
<dbReference type="EMBL" id="NJEU01000133">
    <property type="protein sequence ID" value="PHH81267.1"/>
    <property type="molecule type" value="Genomic_DNA"/>
</dbReference>
<name>A0A2C5ZJP9_9HYPO</name>
<dbReference type="GO" id="GO:0005737">
    <property type="term" value="C:cytoplasm"/>
    <property type="evidence" value="ECO:0007669"/>
    <property type="project" value="TreeGrafter"/>
</dbReference>
<dbReference type="InterPro" id="IPR036959">
    <property type="entry name" value="Peptidase_C12_UCH_sf"/>
</dbReference>
<evidence type="ECO:0000259" key="10">
    <source>
        <dbReference type="PROSITE" id="PS52048"/>
    </source>
</evidence>
<evidence type="ECO:0000256" key="4">
    <source>
        <dbReference type="ARBA" id="ARBA00022786"/>
    </source>
</evidence>
<dbReference type="AlphaFoldDB" id="A0A2C5ZJP9"/>
<dbReference type="InterPro" id="IPR038765">
    <property type="entry name" value="Papain-like_cys_pep_sf"/>
</dbReference>
<dbReference type="PRINTS" id="PR00707">
    <property type="entry name" value="UBCTHYDRLASE"/>
</dbReference>
<dbReference type="Gene3D" id="3.40.532.10">
    <property type="entry name" value="Peptidase C12, ubiquitin carboxyl-terminal hydrolase"/>
    <property type="match status" value="1"/>
</dbReference>
<dbReference type="Pfam" id="PF01088">
    <property type="entry name" value="Peptidase_C12"/>
    <property type="match status" value="1"/>
</dbReference>
<dbReference type="InterPro" id="IPR001578">
    <property type="entry name" value="Peptidase_C12_UCH"/>
</dbReference>
<feature type="site" description="Transition state stabilizer" evidence="7">
    <location>
        <position position="262"/>
    </location>
</feature>
<dbReference type="FunFam" id="3.40.532.10:FF:000010">
    <property type="entry name" value="Ubiquitin carboxyl-terminal hydrolase"/>
    <property type="match status" value="1"/>
</dbReference>
<dbReference type="SUPFAM" id="SSF54001">
    <property type="entry name" value="Cysteine proteinases"/>
    <property type="match status" value="1"/>
</dbReference>
<comment type="similarity">
    <text evidence="2 7 8">Belongs to the peptidase C12 family.</text>
</comment>
<comment type="catalytic activity">
    <reaction evidence="1 7 8">
        <text>Thiol-dependent hydrolysis of ester, thioester, amide, peptide and isopeptide bonds formed by the C-terminal Gly of ubiquitin (a 76-residue protein attached to proteins as an intracellular targeting signal).</text>
        <dbReference type="EC" id="3.4.19.12"/>
    </reaction>
</comment>
<evidence type="ECO:0000256" key="3">
    <source>
        <dbReference type="ARBA" id="ARBA00022670"/>
    </source>
</evidence>
<dbReference type="GO" id="GO:0004843">
    <property type="term" value="F:cysteine-type deubiquitinase activity"/>
    <property type="evidence" value="ECO:0007669"/>
    <property type="project" value="UniProtKB-UniRule"/>
</dbReference>